<dbReference type="Proteomes" id="UP001237642">
    <property type="component" value="Unassembled WGS sequence"/>
</dbReference>
<proteinExistence type="predicted"/>
<dbReference type="InterPro" id="IPR012677">
    <property type="entry name" value="Nucleotide-bd_a/b_plait_sf"/>
</dbReference>
<gene>
    <name evidence="6" type="ORF">POM88_004594</name>
</gene>
<dbReference type="AlphaFoldDB" id="A0AAD8NCP7"/>
<evidence type="ECO:0000256" key="2">
    <source>
        <dbReference type="ARBA" id="ARBA00022884"/>
    </source>
</evidence>
<protein>
    <submittedName>
        <fullName evidence="6">Heterogeneous nuclear ribonucleoprotein 1</fullName>
    </submittedName>
</protein>
<evidence type="ECO:0000256" key="3">
    <source>
        <dbReference type="PROSITE-ProRule" id="PRU00176"/>
    </source>
</evidence>
<dbReference type="GO" id="GO:0003729">
    <property type="term" value="F:mRNA binding"/>
    <property type="evidence" value="ECO:0007669"/>
    <property type="project" value="TreeGrafter"/>
</dbReference>
<comment type="caution">
    <text evidence="6">The sequence shown here is derived from an EMBL/GenBank/DDBJ whole genome shotgun (WGS) entry which is preliminary data.</text>
</comment>
<organism evidence="6 7">
    <name type="scientific">Heracleum sosnowskyi</name>
    <dbReference type="NCBI Taxonomy" id="360622"/>
    <lineage>
        <taxon>Eukaryota</taxon>
        <taxon>Viridiplantae</taxon>
        <taxon>Streptophyta</taxon>
        <taxon>Embryophyta</taxon>
        <taxon>Tracheophyta</taxon>
        <taxon>Spermatophyta</taxon>
        <taxon>Magnoliopsida</taxon>
        <taxon>eudicotyledons</taxon>
        <taxon>Gunneridae</taxon>
        <taxon>Pentapetalae</taxon>
        <taxon>asterids</taxon>
        <taxon>campanulids</taxon>
        <taxon>Apiales</taxon>
        <taxon>Apiaceae</taxon>
        <taxon>Apioideae</taxon>
        <taxon>apioid superclade</taxon>
        <taxon>Tordylieae</taxon>
        <taxon>Tordyliinae</taxon>
        <taxon>Heracleum</taxon>
    </lineage>
</organism>
<evidence type="ECO:0000259" key="5">
    <source>
        <dbReference type="PROSITE" id="PS50102"/>
    </source>
</evidence>
<dbReference type="Gene3D" id="3.30.70.330">
    <property type="match status" value="1"/>
</dbReference>
<evidence type="ECO:0000256" key="1">
    <source>
        <dbReference type="ARBA" id="ARBA00022737"/>
    </source>
</evidence>
<dbReference type="FunFam" id="3.30.70.330:FF:000051">
    <property type="entry name" value="Heterogeneous nuclear ribonucleoprotein 1"/>
    <property type="match status" value="1"/>
</dbReference>
<evidence type="ECO:0000313" key="7">
    <source>
        <dbReference type="Proteomes" id="UP001237642"/>
    </source>
</evidence>
<dbReference type="PROSITE" id="PS50102">
    <property type="entry name" value="RRM"/>
    <property type="match status" value="1"/>
</dbReference>
<dbReference type="SMART" id="SM00360">
    <property type="entry name" value="RRM"/>
    <property type="match status" value="1"/>
</dbReference>
<name>A0AAD8NCP7_9APIA</name>
<dbReference type="PANTHER" id="PTHR48032:SF6">
    <property type="entry name" value="RNA-BINDING (RRM_RBD_RNP MOTIFS) FAMILY PROTEIN"/>
    <property type="match status" value="1"/>
</dbReference>
<dbReference type="EMBL" id="JAUIZM010000001">
    <property type="protein sequence ID" value="KAK1404989.1"/>
    <property type="molecule type" value="Genomic_DNA"/>
</dbReference>
<sequence>MESDRGKLFIGGISWDTDEDRLRYYFGAYVEVVEVGIMRDRTTGRARGFGFVVFADHVVAERVLMEKHMIDGRPVEAKKAVPRDDHHITDRNSNKNQGSPEVKQAVPKELSPGPTRSPLVGYNSGFSKTNNFLNSYAQGYNLSPFVSYEVRMDGRLNPIVSGCSGFSPYVSLPYEVNMSLEPGSRSSSFGNKLGYERAPSLNNGRNLNRSQSFLNSPTRNVWETVSLNSSADVASAGSYLGSGNGSLGVYGNSFANFGSSPVSAQIVGSASRSSSGYIEYGIKENNYQLGATGLGRNFGPGRAASSSFVASTGDYERSHEDLYSTNSRFADAPWQSTSSEVDGSSSFGYGLGTAAESTVNSSDGFLGSYSTTNRQASRGIAA</sequence>
<reference evidence="6" key="1">
    <citation type="submission" date="2023-02" db="EMBL/GenBank/DDBJ databases">
        <title>Genome of toxic invasive species Heracleum sosnowskyi carries increased number of genes despite the absence of recent whole-genome duplications.</title>
        <authorList>
            <person name="Schelkunov M."/>
            <person name="Shtratnikova V."/>
            <person name="Makarenko M."/>
            <person name="Klepikova A."/>
            <person name="Omelchenko D."/>
            <person name="Novikova G."/>
            <person name="Obukhova E."/>
            <person name="Bogdanov V."/>
            <person name="Penin A."/>
            <person name="Logacheva M."/>
        </authorList>
    </citation>
    <scope>NUCLEOTIDE SEQUENCE</scope>
    <source>
        <strain evidence="6">Hsosn_3</strain>
        <tissue evidence="6">Leaf</tissue>
    </source>
</reference>
<keyword evidence="2 3" id="KW-0694">RNA-binding</keyword>
<reference evidence="6" key="2">
    <citation type="submission" date="2023-05" db="EMBL/GenBank/DDBJ databases">
        <authorList>
            <person name="Schelkunov M.I."/>
        </authorList>
    </citation>
    <scope>NUCLEOTIDE SEQUENCE</scope>
    <source>
        <strain evidence="6">Hsosn_3</strain>
        <tissue evidence="6">Leaf</tissue>
    </source>
</reference>
<feature type="domain" description="RRM" evidence="5">
    <location>
        <begin position="6"/>
        <end position="82"/>
    </location>
</feature>
<keyword evidence="1" id="KW-0677">Repeat</keyword>
<feature type="compositionally biased region" description="Basic and acidic residues" evidence="4">
    <location>
        <begin position="75"/>
        <end position="93"/>
    </location>
</feature>
<dbReference type="PANTHER" id="PTHR48032">
    <property type="entry name" value="RNA-BINDING PROTEIN MUSASHI HOMOLOG RBP6"/>
    <property type="match status" value="1"/>
</dbReference>
<dbReference type="GO" id="GO:1990904">
    <property type="term" value="C:ribonucleoprotein complex"/>
    <property type="evidence" value="ECO:0007669"/>
    <property type="project" value="UniProtKB-KW"/>
</dbReference>
<feature type="region of interest" description="Disordered" evidence="4">
    <location>
        <begin position="75"/>
        <end position="117"/>
    </location>
</feature>
<dbReference type="InterPro" id="IPR035979">
    <property type="entry name" value="RBD_domain_sf"/>
</dbReference>
<dbReference type="GO" id="GO:0006417">
    <property type="term" value="P:regulation of translation"/>
    <property type="evidence" value="ECO:0007669"/>
    <property type="project" value="TreeGrafter"/>
</dbReference>
<dbReference type="InterPro" id="IPR000504">
    <property type="entry name" value="RRM_dom"/>
</dbReference>
<keyword evidence="7" id="KW-1185">Reference proteome</keyword>
<evidence type="ECO:0000313" key="6">
    <source>
        <dbReference type="EMBL" id="KAK1404989.1"/>
    </source>
</evidence>
<accession>A0AAD8NCP7</accession>
<dbReference type="Pfam" id="PF00076">
    <property type="entry name" value="RRM_1"/>
    <property type="match status" value="1"/>
</dbReference>
<dbReference type="SUPFAM" id="SSF54928">
    <property type="entry name" value="RNA-binding domain, RBD"/>
    <property type="match status" value="1"/>
</dbReference>
<keyword evidence="6" id="KW-0687">Ribonucleoprotein</keyword>
<evidence type="ECO:0000256" key="4">
    <source>
        <dbReference type="SAM" id="MobiDB-lite"/>
    </source>
</evidence>